<dbReference type="Proteomes" id="UP000250321">
    <property type="component" value="Unassembled WGS sequence"/>
</dbReference>
<gene>
    <name evidence="1" type="ORF">Pyn_29868</name>
</gene>
<protein>
    <submittedName>
        <fullName evidence="1">Aluminum-activated malate transporter 10</fullName>
    </submittedName>
</protein>
<name>A0A314YQ23_PRUYE</name>
<keyword evidence="2" id="KW-1185">Reference proteome</keyword>
<reference evidence="1 2" key="1">
    <citation type="submission" date="2018-02" db="EMBL/GenBank/DDBJ databases">
        <title>Draft genome of wild Prunus yedoensis var. nudiflora.</title>
        <authorList>
            <person name="Baek S."/>
            <person name="Kim J.-H."/>
            <person name="Choi K."/>
            <person name="Kim G.-B."/>
            <person name="Cho A."/>
            <person name="Jang H."/>
            <person name="Shin C.-H."/>
            <person name="Yu H.-J."/>
            <person name="Mun J.-H."/>
        </authorList>
    </citation>
    <scope>NUCLEOTIDE SEQUENCE [LARGE SCALE GENOMIC DNA]</scope>
    <source>
        <strain evidence="2">cv. Jeju island</strain>
        <tissue evidence="1">Leaf</tissue>
    </source>
</reference>
<accession>A0A314YQ23</accession>
<evidence type="ECO:0000313" key="2">
    <source>
        <dbReference type="Proteomes" id="UP000250321"/>
    </source>
</evidence>
<comment type="caution">
    <text evidence="1">The sequence shown here is derived from an EMBL/GenBank/DDBJ whole genome shotgun (WGS) entry which is preliminary data.</text>
</comment>
<dbReference type="EMBL" id="PJQY01000490">
    <property type="protein sequence ID" value="PQQ10595.1"/>
    <property type="molecule type" value="Genomic_DNA"/>
</dbReference>
<sequence>MAQEKEVASGMEWRITMADGSSEVLAPDAGFAKIAWLALKADWRVGFESVEVPEESLGLGT</sequence>
<evidence type="ECO:0000313" key="1">
    <source>
        <dbReference type="EMBL" id="PQQ10595.1"/>
    </source>
</evidence>
<organism evidence="1 2">
    <name type="scientific">Prunus yedoensis var. nudiflora</name>
    <dbReference type="NCBI Taxonomy" id="2094558"/>
    <lineage>
        <taxon>Eukaryota</taxon>
        <taxon>Viridiplantae</taxon>
        <taxon>Streptophyta</taxon>
        <taxon>Embryophyta</taxon>
        <taxon>Tracheophyta</taxon>
        <taxon>Spermatophyta</taxon>
        <taxon>Magnoliopsida</taxon>
        <taxon>eudicotyledons</taxon>
        <taxon>Gunneridae</taxon>
        <taxon>Pentapetalae</taxon>
        <taxon>rosids</taxon>
        <taxon>fabids</taxon>
        <taxon>Rosales</taxon>
        <taxon>Rosaceae</taxon>
        <taxon>Amygdaloideae</taxon>
        <taxon>Amygdaleae</taxon>
        <taxon>Prunus</taxon>
    </lineage>
</organism>
<proteinExistence type="predicted"/>
<dbReference type="AlphaFoldDB" id="A0A314YQ23"/>